<evidence type="ECO:0000313" key="3">
    <source>
        <dbReference type="EMBL" id="MBY23373.1"/>
    </source>
</evidence>
<organism evidence="3">
    <name type="scientific">Schizaphis graminum</name>
    <name type="common">Green bug aphid</name>
    <dbReference type="NCBI Taxonomy" id="13262"/>
    <lineage>
        <taxon>Eukaryota</taxon>
        <taxon>Metazoa</taxon>
        <taxon>Ecdysozoa</taxon>
        <taxon>Arthropoda</taxon>
        <taxon>Hexapoda</taxon>
        <taxon>Insecta</taxon>
        <taxon>Pterygota</taxon>
        <taxon>Neoptera</taxon>
        <taxon>Paraneoptera</taxon>
        <taxon>Hemiptera</taxon>
        <taxon>Sternorrhyncha</taxon>
        <taxon>Aphidomorpha</taxon>
        <taxon>Aphidoidea</taxon>
        <taxon>Aphididae</taxon>
        <taxon>Aphidini</taxon>
        <taxon>Schizaphis</taxon>
    </lineage>
</organism>
<dbReference type="SMART" id="SM00494">
    <property type="entry name" value="ChtBD2"/>
    <property type="match status" value="1"/>
</dbReference>
<keyword evidence="1" id="KW-0812">Transmembrane</keyword>
<dbReference type="Pfam" id="PF01607">
    <property type="entry name" value="CBM_14"/>
    <property type="match status" value="1"/>
</dbReference>
<dbReference type="InterPro" id="IPR002557">
    <property type="entry name" value="Chitin-bd_dom"/>
</dbReference>
<dbReference type="SUPFAM" id="SSF57625">
    <property type="entry name" value="Invertebrate chitin-binding proteins"/>
    <property type="match status" value="1"/>
</dbReference>
<sequence>MFIDIFIYMCIYKRKVSHFHLSPYRPKRRRLQLYYISFFLSIVAFVLLWCPTSRPSSSNTTAFLRRQLLLIIISATTMKRNTCLWVVLTTYLVQQCFCQQQLKSSNVQEDPCKAKNKVVADAAYCDRYWECVDGQPELYDCPNGLVYAGKHRGVTEGCDYPWRADYCEGKTQASKTTLKII</sequence>
<keyword evidence="1" id="KW-1133">Transmembrane helix</keyword>
<keyword evidence="1" id="KW-0472">Membrane</keyword>
<feature type="transmembrane region" description="Helical" evidence="1">
    <location>
        <begin position="31"/>
        <end position="49"/>
    </location>
</feature>
<dbReference type="Gene3D" id="2.170.140.10">
    <property type="entry name" value="Chitin binding domain"/>
    <property type="match status" value="1"/>
</dbReference>
<dbReference type="AlphaFoldDB" id="A0A2S2P1N4"/>
<evidence type="ECO:0000256" key="1">
    <source>
        <dbReference type="SAM" id="Phobius"/>
    </source>
</evidence>
<gene>
    <name evidence="3" type="ORF">g.86688</name>
</gene>
<accession>A0A2S2P1N4</accession>
<dbReference type="PROSITE" id="PS50940">
    <property type="entry name" value="CHIT_BIND_II"/>
    <property type="match status" value="1"/>
</dbReference>
<dbReference type="InterPro" id="IPR036508">
    <property type="entry name" value="Chitin-bd_dom_sf"/>
</dbReference>
<evidence type="ECO:0000259" key="2">
    <source>
        <dbReference type="PROSITE" id="PS50940"/>
    </source>
</evidence>
<proteinExistence type="predicted"/>
<protein>
    <recommendedName>
        <fullName evidence="2">Chitin-binding type-2 domain-containing protein</fullName>
    </recommendedName>
</protein>
<dbReference type="GO" id="GO:0005576">
    <property type="term" value="C:extracellular region"/>
    <property type="evidence" value="ECO:0007669"/>
    <property type="project" value="InterPro"/>
</dbReference>
<reference evidence="3" key="1">
    <citation type="submission" date="2018-04" db="EMBL/GenBank/DDBJ databases">
        <title>Transcriptome of Schizaphis graminum biotype I.</title>
        <authorList>
            <person name="Scully E.D."/>
            <person name="Geib S.M."/>
            <person name="Palmer N.A."/>
            <person name="Koch K."/>
            <person name="Bradshaw J."/>
            <person name="Heng-Moss T."/>
            <person name="Sarath G."/>
        </authorList>
    </citation>
    <scope>NUCLEOTIDE SEQUENCE</scope>
</reference>
<dbReference type="EMBL" id="GGMR01010754">
    <property type="protein sequence ID" value="MBY23373.1"/>
    <property type="molecule type" value="Transcribed_RNA"/>
</dbReference>
<name>A0A2S2P1N4_SCHGA</name>
<feature type="domain" description="Chitin-binding type-2" evidence="2">
    <location>
        <begin position="109"/>
        <end position="169"/>
    </location>
</feature>
<dbReference type="GO" id="GO:0008061">
    <property type="term" value="F:chitin binding"/>
    <property type="evidence" value="ECO:0007669"/>
    <property type="project" value="InterPro"/>
</dbReference>